<evidence type="ECO:0000256" key="4">
    <source>
        <dbReference type="PROSITE-ProRule" id="PRU00175"/>
    </source>
</evidence>
<evidence type="ECO:0000256" key="1">
    <source>
        <dbReference type="ARBA" id="ARBA00022723"/>
    </source>
</evidence>
<dbReference type="InterPro" id="IPR013083">
    <property type="entry name" value="Znf_RING/FYVE/PHD"/>
</dbReference>
<keyword evidence="1" id="KW-0479">Metal-binding</keyword>
<accession>A0A6V7XGP0</accession>
<proteinExistence type="predicted"/>
<feature type="domain" description="RING-type" evidence="5">
    <location>
        <begin position="218"/>
        <end position="260"/>
    </location>
</feature>
<evidence type="ECO:0000313" key="6">
    <source>
        <dbReference type="EMBL" id="CAD2198372.1"/>
    </source>
</evidence>
<dbReference type="Proteomes" id="UP000580250">
    <property type="component" value="Unassembled WGS sequence"/>
</dbReference>
<dbReference type="OrthoDB" id="5807526at2759"/>
<evidence type="ECO:0000256" key="2">
    <source>
        <dbReference type="ARBA" id="ARBA00022771"/>
    </source>
</evidence>
<dbReference type="Pfam" id="PF13639">
    <property type="entry name" value="zf-RING_2"/>
    <property type="match status" value="1"/>
</dbReference>
<dbReference type="InterPro" id="IPR001841">
    <property type="entry name" value="Znf_RING"/>
</dbReference>
<comment type="caution">
    <text evidence="6">The sequence shown here is derived from an EMBL/GenBank/DDBJ whole genome shotgun (WGS) entry which is preliminary data.</text>
</comment>
<gene>
    <name evidence="6" type="ORF">MENT_LOCUS51684</name>
</gene>
<keyword evidence="2 4" id="KW-0863">Zinc-finger</keyword>
<dbReference type="EMBL" id="CAJEWN010001553">
    <property type="protein sequence ID" value="CAD2198372.1"/>
    <property type="molecule type" value="Genomic_DNA"/>
</dbReference>
<evidence type="ECO:0000259" key="5">
    <source>
        <dbReference type="PROSITE" id="PS50089"/>
    </source>
</evidence>
<name>A0A6V7XGP0_MELEN</name>
<evidence type="ECO:0000313" key="7">
    <source>
        <dbReference type="Proteomes" id="UP000580250"/>
    </source>
</evidence>
<dbReference type="PANTHER" id="PTHR15710">
    <property type="entry name" value="E3 UBIQUITIN-PROTEIN LIGASE PRAJA"/>
    <property type="match status" value="1"/>
</dbReference>
<reference evidence="6 7" key="1">
    <citation type="submission" date="2020-08" db="EMBL/GenBank/DDBJ databases">
        <authorList>
            <person name="Koutsovoulos G."/>
            <person name="Danchin GJ E."/>
        </authorList>
    </citation>
    <scope>NUCLEOTIDE SEQUENCE [LARGE SCALE GENOMIC DNA]</scope>
</reference>
<organism evidence="6 7">
    <name type="scientific">Meloidogyne enterolobii</name>
    <name type="common">Root-knot nematode worm</name>
    <name type="synonym">Meloidogyne mayaguensis</name>
    <dbReference type="NCBI Taxonomy" id="390850"/>
    <lineage>
        <taxon>Eukaryota</taxon>
        <taxon>Metazoa</taxon>
        <taxon>Ecdysozoa</taxon>
        <taxon>Nematoda</taxon>
        <taxon>Chromadorea</taxon>
        <taxon>Rhabditida</taxon>
        <taxon>Tylenchina</taxon>
        <taxon>Tylenchomorpha</taxon>
        <taxon>Tylenchoidea</taxon>
        <taxon>Meloidogynidae</taxon>
        <taxon>Meloidogyninae</taxon>
        <taxon>Meloidogyne</taxon>
    </lineage>
</organism>
<keyword evidence="3" id="KW-0862">Zinc</keyword>
<dbReference type="Gene3D" id="3.30.40.10">
    <property type="entry name" value="Zinc/RING finger domain, C3HC4 (zinc finger)"/>
    <property type="match status" value="1"/>
</dbReference>
<dbReference type="PROSITE" id="PS50089">
    <property type="entry name" value="ZF_RING_2"/>
    <property type="match status" value="1"/>
</dbReference>
<dbReference type="SUPFAM" id="SSF57850">
    <property type="entry name" value="RING/U-box"/>
    <property type="match status" value="1"/>
</dbReference>
<sequence length="293" mass="34706">MKSSFDSDETDQEESPNAIHNRKKYLFSSRANCLAEFLFEKYGEEYVIGHEILKLPKTKKEKINYSNRIKYGDKYYVYRWDSNKSGKEERVFLKKGFTSNQNGFDKLNECLAMKISEDNSIAHNKDTRPSKKFYKLFKSLNPKQLFSKKCSNEVNLFKKFYKLYKSFNPKQLYFKYIPIFEEGFYYHPKETEDNEDKDNKKEEAEDNEIKDNKAKEICVICLDELKIKNFVYSCLTCKRIYHDNCFAPWLNVNSTCPNCRGKIKLTPKLTHDHPTNVNSFNKIWPKGGSKKKT</sequence>
<evidence type="ECO:0000256" key="3">
    <source>
        <dbReference type="ARBA" id="ARBA00022833"/>
    </source>
</evidence>
<dbReference type="GO" id="GO:0008270">
    <property type="term" value="F:zinc ion binding"/>
    <property type="evidence" value="ECO:0007669"/>
    <property type="project" value="UniProtKB-KW"/>
</dbReference>
<dbReference type="AlphaFoldDB" id="A0A6V7XGP0"/>
<protein>
    <recommendedName>
        <fullName evidence="5">RING-type domain-containing protein</fullName>
    </recommendedName>
</protein>